<accession>A0A6G4XD28</accession>
<sequence>MSTTTAVVTVPTVLWVGFSGISLLRGAAFVVGPLQEYGVPRSWWTPLAVLKLLGASGLLVGLSFPVLGVAAATGLILYFLGAIVTILRARSYKTVVFPFLYLAPVVATGALAFAQRTFHTRCSRAGHSQCERHGVPGART</sequence>
<evidence type="ECO:0000256" key="4">
    <source>
        <dbReference type="ARBA" id="ARBA00023136"/>
    </source>
</evidence>
<keyword evidence="3 5" id="KW-1133">Transmembrane helix</keyword>
<dbReference type="InterPro" id="IPR032808">
    <property type="entry name" value="DoxX"/>
</dbReference>
<proteinExistence type="predicted"/>
<feature type="transmembrane region" description="Helical" evidence="5">
    <location>
        <begin position="94"/>
        <end position="114"/>
    </location>
</feature>
<dbReference type="AlphaFoldDB" id="A0A6G4XD28"/>
<dbReference type="GO" id="GO:0016020">
    <property type="term" value="C:membrane"/>
    <property type="evidence" value="ECO:0007669"/>
    <property type="project" value="UniProtKB-SubCell"/>
</dbReference>
<protein>
    <submittedName>
        <fullName evidence="6">DoxX family protein</fullName>
    </submittedName>
</protein>
<organism evidence="6 7">
    <name type="scientific">Streptomyces mesophilus</name>
    <dbReference type="NCBI Taxonomy" id="1775132"/>
    <lineage>
        <taxon>Bacteria</taxon>
        <taxon>Bacillati</taxon>
        <taxon>Actinomycetota</taxon>
        <taxon>Actinomycetes</taxon>
        <taxon>Kitasatosporales</taxon>
        <taxon>Streptomycetaceae</taxon>
        <taxon>Streptomyces</taxon>
    </lineage>
</organism>
<keyword evidence="7" id="KW-1185">Reference proteome</keyword>
<evidence type="ECO:0000256" key="3">
    <source>
        <dbReference type="ARBA" id="ARBA00022989"/>
    </source>
</evidence>
<name>A0A6G4XD28_9ACTN</name>
<dbReference type="Pfam" id="PF13564">
    <property type="entry name" value="DoxX_2"/>
    <property type="match status" value="1"/>
</dbReference>
<dbReference type="RefSeq" id="WP_165330134.1">
    <property type="nucleotide sequence ID" value="NZ_JAAKZW010000004.1"/>
</dbReference>
<evidence type="ECO:0000256" key="2">
    <source>
        <dbReference type="ARBA" id="ARBA00022692"/>
    </source>
</evidence>
<evidence type="ECO:0000256" key="5">
    <source>
        <dbReference type="SAM" id="Phobius"/>
    </source>
</evidence>
<comment type="caution">
    <text evidence="6">The sequence shown here is derived from an EMBL/GenBank/DDBJ whole genome shotgun (WGS) entry which is preliminary data.</text>
</comment>
<feature type="transmembrane region" description="Helical" evidence="5">
    <location>
        <begin position="66"/>
        <end position="87"/>
    </location>
</feature>
<keyword evidence="4 5" id="KW-0472">Membrane</keyword>
<reference evidence="6 7" key="1">
    <citation type="submission" date="2020-02" db="EMBL/GenBank/DDBJ databases">
        <title>Whole-genome analyses of novel actinobacteria.</title>
        <authorList>
            <person name="Sahin N."/>
            <person name="Tokatli A."/>
        </authorList>
    </citation>
    <scope>NUCLEOTIDE SEQUENCE [LARGE SCALE GENOMIC DNA]</scope>
    <source>
        <strain evidence="6 7">YC504</strain>
    </source>
</reference>
<evidence type="ECO:0000256" key="1">
    <source>
        <dbReference type="ARBA" id="ARBA00004141"/>
    </source>
</evidence>
<dbReference type="EMBL" id="JAAKZW010000004">
    <property type="protein sequence ID" value="NGO74624.1"/>
    <property type="molecule type" value="Genomic_DNA"/>
</dbReference>
<comment type="subcellular location">
    <subcellularLocation>
        <location evidence="1">Membrane</location>
        <topology evidence="1">Multi-pass membrane protein</topology>
    </subcellularLocation>
</comment>
<evidence type="ECO:0000313" key="6">
    <source>
        <dbReference type="EMBL" id="NGO74624.1"/>
    </source>
</evidence>
<gene>
    <name evidence="6" type="ORF">G6045_02825</name>
</gene>
<keyword evidence="2 5" id="KW-0812">Transmembrane</keyword>
<evidence type="ECO:0000313" key="7">
    <source>
        <dbReference type="Proteomes" id="UP000481109"/>
    </source>
</evidence>
<dbReference type="Proteomes" id="UP000481109">
    <property type="component" value="Unassembled WGS sequence"/>
</dbReference>
<feature type="transmembrane region" description="Helical" evidence="5">
    <location>
        <begin position="12"/>
        <end position="31"/>
    </location>
</feature>